<protein>
    <submittedName>
        <fullName evidence="10">Putative ABC transport system permease protein</fullName>
    </submittedName>
</protein>
<name>A0A1G9QZV8_9FIRM</name>
<evidence type="ECO:0000256" key="6">
    <source>
        <dbReference type="ARBA" id="ARBA00038076"/>
    </source>
</evidence>
<evidence type="ECO:0000259" key="8">
    <source>
        <dbReference type="Pfam" id="PF02687"/>
    </source>
</evidence>
<feature type="domain" description="MacB-like periplasmic core" evidence="9">
    <location>
        <begin position="20"/>
        <end position="240"/>
    </location>
</feature>
<feature type="transmembrane region" description="Helical" evidence="7">
    <location>
        <begin position="320"/>
        <end position="339"/>
    </location>
</feature>
<keyword evidence="3 7" id="KW-0812">Transmembrane</keyword>
<evidence type="ECO:0000256" key="1">
    <source>
        <dbReference type="ARBA" id="ARBA00004651"/>
    </source>
</evidence>
<feature type="transmembrane region" description="Helical" evidence="7">
    <location>
        <begin position="294"/>
        <end position="313"/>
    </location>
</feature>
<gene>
    <name evidence="10" type="ORF">SAMN04488502_102368</name>
</gene>
<keyword evidence="4 7" id="KW-1133">Transmembrane helix</keyword>
<dbReference type="Pfam" id="PF12704">
    <property type="entry name" value="MacB_PCD"/>
    <property type="match status" value="1"/>
</dbReference>
<dbReference type="InterPro" id="IPR025857">
    <property type="entry name" value="MacB_PCD"/>
</dbReference>
<dbReference type="InterPro" id="IPR050250">
    <property type="entry name" value="Macrolide_Exporter_MacB"/>
</dbReference>
<evidence type="ECO:0000313" key="10">
    <source>
        <dbReference type="EMBL" id="SDM16473.1"/>
    </source>
</evidence>
<dbReference type="EMBL" id="FNHB01000002">
    <property type="protein sequence ID" value="SDM16473.1"/>
    <property type="molecule type" value="Genomic_DNA"/>
</dbReference>
<dbReference type="Pfam" id="PF02687">
    <property type="entry name" value="FtsX"/>
    <property type="match status" value="1"/>
</dbReference>
<evidence type="ECO:0000313" key="11">
    <source>
        <dbReference type="Proteomes" id="UP000214880"/>
    </source>
</evidence>
<dbReference type="PANTHER" id="PTHR30572:SF4">
    <property type="entry name" value="ABC TRANSPORTER PERMEASE YTRF"/>
    <property type="match status" value="1"/>
</dbReference>
<dbReference type="PANTHER" id="PTHR30572">
    <property type="entry name" value="MEMBRANE COMPONENT OF TRANSPORTER-RELATED"/>
    <property type="match status" value="1"/>
</dbReference>
<feature type="transmembrane region" description="Helical" evidence="7">
    <location>
        <begin position="359"/>
        <end position="380"/>
    </location>
</feature>
<dbReference type="Proteomes" id="UP000214880">
    <property type="component" value="Unassembled WGS sequence"/>
</dbReference>
<dbReference type="AlphaFoldDB" id="A0A1G9QZV8"/>
<evidence type="ECO:0000259" key="9">
    <source>
        <dbReference type="Pfam" id="PF12704"/>
    </source>
</evidence>
<evidence type="ECO:0000256" key="2">
    <source>
        <dbReference type="ARBA" id="ARBA00022475"/>
    </source>
</evidence>
<comment type="subcellular location">
    <subcellularLocation>
        <location evidence="1">Cell membrane</location>
        <topology evidence="1">Multi-pass membrane protein</topology>
    </subcellularLocation>
</comment>
<evidence type="ECO:0000256" key="4">
    <source>
        <dbReference type="ARBA" id="ARBA00022989"/>
    </source>
</evidence>
<organism evidence="10 11">
    <name type="scientific">Dendrosporobacter quercicolus</name>
    <dbReference type="NCBI Taxonomy" id="146817"/>
    <lineage>
        <taxon>Bacteria</taxon>
        <taxon>Bacillati</taxon>
        <taxon>Bacillota</taxon>
        <taxon>Negativicutes</taxon>
        <taxon>Selenomonadales</taxon>
        <taxon>Sporomusaceae</taxon>
        <taxon>Dendrosporobacter</taxon>
    </lineage>
</organism>
<dbReference type="InterPro" id="IPR003838">
    <property type="entry name" value="ABC3_permease_C"/>
</dbReference>
<feature type="transmembrane region" description="Helical" evidence="7">
    <location>
        <begin position="17"/>
        <end position="40"/>
    </location>
</feature>
<evidence type="ECO:0000256" key="5">
    <source>
        <dbReference type="ARBA" id="ARBA00023136"/>
    </source>
</evidence>
<dbReference type="OrthoDB" id="6313at2"/>
<accession>A0A1G9QZV8</accession>
<sequence length="400" mass="43230">MTALIWKSLCHRKLQNAALIFSIAAGVAILFCMSAIYYGVDKGMELSRQRMGADLVVIYGGARLDPSFYLFGGVADNSYIPADTLDAVRAVPGIVRATPQFFTQKLSADCHDIGTRNRMIGYAPDSDWIVGPWLNKATKREMMNDHEVILGAKIPTWTQNKISILGKWYDIIAIAEETGTTLDYSLFVSMGEARRVAAANPRLQSSWQKHGAPDQWISAVLAQVEPGADIDRIVDRIQQLGYVKTIVAAEVKSRIQDQFAVLGVLLGGAGVLAGLVSLFQLFARFYTLTWERQAEWGLYLALGASGRSIALLITGEAVMVALAGSAAGLTLGGILYHIGLTVLDAYQAFPFVPASWAGLGLLGLTLTAVFTGLSALAAWLPAYEGSRMDPSTIMTRGECD</sequence>
<dbReference type="GO" id="GO:0022857">
    <property type="term" value="F:transmembrane transporter activity"/>
    <property type="evidence" value="ECO:0007669"/>
    <property type="project" value="TreeGrafter"/>
</dbReference>
<feature type="transmembrane region" description="Helical" evidence="7">
    <location>
        <begin position="259"/>
        <end position="282"/>
    </location>
</feature>
<dbReference type="STRING" id="146817.SAMN04488502_102368"/>
<evidence type="ECO:0000256" key="3">
    <source>
        <dbReference type="ARBA" id="ARBA00022692"/>
    </source>
</evidence>
<evidence type="ECO:0000256" key="7">
    <source>
        <dbReference type="SAM" id="Phobius"/>
    </source>
</evidence>
<comment type="similarity">
    <text evidence="6">Belongs to the ABC-4 integral membrane protein family.</text>
</comment>
<reference evidence="10 11" key="1">
    <citation type="submission" date="2016-10" db="EMBL/GenBank/DDBJ databases">
        <authorList>
            <person name="de Groot N.N."/>
        </authorList>
    </citation>
    <scope>NUCLEOTIDE SEQUENCE [LARGE SCALE GENOMIC DNA]</scope>
    <source>
        <strain evidence="10 11">DSM 1736</strain>
    </source>
</reference>
<keyword evidence="11" id="KW-1185">Reference proteome</keyword>
<feature type="domain" description="ABC3 transporter permease C-terminal" evidence="8">
    <location>
        <begin position="270"/>
        <end position="376"/>
    </location>
</feature>
<keyword evidence="2" id="KW-1003">Cell membrane</keyword>
<dbReference type="RefSeq" id="WP_092070944.1">
    <property type="nucleotide sequence ID" value="NZ_FNHB01000002.1"/>
</dbReference>
<dbReference type="GO" id="GO:0005886">
    <property type="term" value="C:plasma membrane"/>
    <property type="evidence" value="ECO:0007669"/>
    <property type="project" value="UniProtKB-SubCell"/>
</dbReference>
<proteinExistence type="inferred from homology"/>
<keyword evidence="5 7" id="KW-0472">Membrane</keyword>